<evidence type="ECO:0000313" key="2">
    <source>
        <dbReference type="EMBL" id="RWR75540.1"/>
    </source>
</evidence>
<accession>A0A443NAJ2</accession>
<name>A0A443NAJ2_9MAGN</name>
<reference evidence="2 3" key="1">
    <citation type="journal article" date="2019" name="Nat. Plants">
        <title>Stout camphor tree genome fills gaps in understanding of flowering plant genome evolution.</title>
        <authorList>
            <person name="Chaw S.M."/>
            <person name="Liu Y.C."/>
            <person name="Wu Y.W."/>
            <person name="Wang H.Y."/>
            <person name="Lin C.I."/>
            <person name="Wu C.S."/>
            <person name="Ke H.M."/>
            <person name="Chang L.Y."/>
            <person name="Hsu C.Y."/>
            <person name="Yang H.T."/>
            <person name="Sudianto E."/>
            <person name="Hsu M.H."/>
            <person name="Wu K.P."/>
            <person name="Wang L.N."/>
            <person name="Leebens-Mack J.H."/>
            <person name="Tsai I.J."/>
        </authorList>
    </citation>
    <scope>NUCLEOTIDE SEQUENCE [LARGE SCALE GENOMIC DNA]</scope>
    <source>
        <strain evidence="3">cv. Chaw 1501</strain>
        <tissue evidence="2">Young leaves</tissue>
    </source>
</reference>
<evidence type="ECO:0000313" key="3">
    <source>
        <dbReference type="Proteomes" id="UP000283530"/>
    </source>
</evidence>
<dbReference type="Proteomes" id="UP000283530">
    <property type="component" value="Unassembled WGS sequence"/>
</dbReference>
<feature type="transmembrane region" description="Helical" evidence="1">
    <location>
        <begin position="545"/>
        <end position="569"/>
    </location>
</feature>
<proteinExistence type="predicted"/>
<keyword evidence="1" id="KW-0472">Membrane</keyword>
<keyword evidence="1" id="KW-0812">Transmembrane</keyword>
<dbReference type="Pfam" id="PF03140">
    <property type="entry name" value="DUF247"/>
    <property type="match status" value="1"/>
</dbReference>
<dbReference type="AlphaFoldDB" id="A0A443NAJ2"/>
<evidence type="ECO:0000256" key="1">
    <source>
        <dbReference type="SAM" id="Phobius"/>
    </source>
</evidence>
<organism evidence="2 3">
    <name type="scientific">Cinnamomum micranthum f. kanehirae</name>
    <dbReference type="NCBI Taxonomy" id="337451"/>
    <lineage>
        <taxon>Eukaryota</taxon>
        <taxon>Viridiplantae</taxon>
        <taxon>Streptophyta</taxon>
        <taxon>Embryophyta</taxon>
        <taxon>Tracheophyta</taxon>
        <taxon>Spermatophyta</taxon>
        <taxon>Magnoliopsida</taxon>
        <taxon>Magnoliidae</taxon>
        <taxon>Laurales</taxon>
        <taxon>Lauraceae</taxon>
        <taxon>Cinnamomum</taxon>
    </lineage>
</organism>
<dbReference type="PANTHER" id="PTHR31549:SF277">
    <property type="entry name" value="OS08G0167400 PROTEIN"/>
    <property type="match status" value="1"/>
</dbReference>
<gene>
    <name evidence="2" type="ORF">CKAN_00392700</name>
</gene>
<comment type="caution">
    <text evidence="2">The sequence shown here is derived from an EMBL/GenBank/DDBJ whole genome shotgun (WGS) entry which is preliminary data.</text>
</comment>
<keyword evidence="1" id="KW-1133">Transmembrane helix</keyword>
<keyword evidence="3" id="KW-1185">Reference proteome</keyword>
<dbReference type="PANTHER" id="PTHR31549">
    <property type="entry name" value="PROTEIN, PUTATIVE (DUF247)-RELATED-RELATED"/>
    <property type="match status" value="1"/>
</dbReference>
<protein>
    <submittedName>
        <fullName evidence="2">Putative UPF0481 protein</fullName>
    </submittedName>
</protein>
<dbReference type="OrthoDB" id="2356035at2759"/>
<dbReference type="InterPro" id="IPR004158">
    <property type="entry name" value="DUF247_pln"/>
</dbReference>
<dbReference type="STRING" id="337451.A0A443NAJ2"/>
<sequence length="577" mass="66753">MHFYDKTETTRLFKYQCQLPNKGIKTYYRSSRSNMAFNHGQCTTPLNLTTSFDEHRWVIQIRRTFDDELEDDIDDPISIFSVPNALMVSKPEAYVPQQVSLGPYHHWRPELYEMERYKLSAAKRIQKQLPSLKFQHLVDHLVKIEHLIRSCYHRYLDFKGETLAWMMAVDTSFLLEFLQIYAVSEGRVLTRVPSRMSHLIDYTGRRSAHNVILRDIMMLENQIPLFLLRKVLEYQYVSSQVADDKLSFILMGLVKELSPFKVMANDPQFLVAERAHLLELLYFMLVPKKLSESMDPNEQNETDSIMKEESKSSLVSSVCGGLVHCIKKAIASRAMKFLVKIPWRIITNLPVISIIKQLVEIFFYQEKENPKPGDEFSGPHNNNNNRPPLVEEIQIPSVTELVTAGFQFVPTNGDLSTIKFDKETATFYLPSVRLDVNTEVILRNLVAFETSAASGPLVFTRYTELMNGIIDTVEDVKLLRQKGIILNCLKSDGEAANLWNGMSKSVRLTKVHNLDKVIEDVNKYYNGRWKVMVEKFMKRYVFGSWQFLTFLAAILLLLLTAFQAFCSVYKCARWSNV</sequence>
<dbReference type="EMBL" id="QPKB01000002">
    <property type="protein sequence ID" value="RWR75540.1"/>
    <property type="molecule type" value="Genomic_DNA"/>
</dbReference>